<dbReference type="Pfam" id="PF04307">
    <property type="entry name" value="YdjM"/>
    <property type="match status" value="1"/>
</dbReference>
<keyword evidence="1" id="KW-1133">Transmembrane helix</keyword>
<accession>A0A9W4QYK3</accession>
<dbReference type="InterPro" id="IPR007404">
    <property type="entry name" value="YdjM-like"/>
</dbReference>
<proteinExistence type="predicted"/>
<feature type="transmembrane region" description="Helical" evidence="1">
    <location>
        <begin position="82"/>
        <end position="103"/>
    </location>
</feature>
<evidence type="ECO:0000313" key="2">
    <source>
        <dbReference type="EMBL" id="CAH9059037.1"/>
    </source>
</evidence>
<dbReference type="EMBL" id="CAMAPC010000007">
    <property type="protein sequence ID" value="CAH9059037.1"/>
    <property type="molecule type" value="Genomic_DNA"/>
</dbReference>
<dbReference type="Proteomes" id="UP001152467">
    <property type="component" value="Unassembled WGS sequence"/>
</dbReference>
<keyword evidence="4" id="KW-1185">Reference proteome</keyword>
<evidence type="ECO:0000313" key="5">
    <source>
        <dbReference type="Proteomes" id="UP001152485"/>
    </source>
</evidence>
<evidence type="ECO:0000256" key="1">
    <source>
        <dbReference type="SAM" id="Phobius"/>
    </source>
</evidence>
<protein>
    <recommendedName>
        <fullName evidence="6">Metal-dependent hydrolase</fullName>
    </recommendedName>
</protein>
<feature type="transmembrane region" description="Helical" evidence="1">
    <location>
        <begin position="115"/>
        <end position="134"/>
    </location>
</feature>
<feature type="transmembrane region" description="Helical" evidence="1">
    <location>
        <begin position="181"/>
        <end position="203"/>
    </location>
</feature>
<keyword evidence="1" id="KW-0812">Transmembrane</keyword>
<reference evidence="2 5" key="1">
    <citation type="submission" date="2022-07" db="EMBL/GenBank/DDBJ databases">
        <authorList>
            <person name="Criscuolo A."/>
        </authorList>
    </citation>
    <scope>NUCLEOTIDE SEQUENCE</scope>
    <source>
        <strain evidence="5">CIP 111951</strain>
        <strain evidence="2">CIP111854</strain>
        <strain evidence="3">CIP111951</strain>
    </source>
</reference>
<gene>
    <name evidence="2" type="ORF">PSECIP111854_02323</name>
    <name evidence="3" type="ORF">PSECIP111951_04103</name>
</gene>
<dbReference type="RefSeq" id="WP_261595414.1">
    <property type="nucleotide sequence ID" value="NZ_CAMAPC010000007.1"/>
</dbReference>
<feature type="transmembrane region" description="Helical" evidence="1">
    <location>
        <begin position="140"/>
        <end position="161"/>
    </location>
</feature>
<organism evidence="2 4">
    <name type="scientific">Pseudoalteromonas holothuriae</name>
    <dbReference type="NCBI Taxonomy" id="2963714"/>
    <lineage>
        <taxon>Bacteria</taxon>
        <taxon>Pseudomonadati</taxon>
        <taxon>Pseudomonadota</taxon>
        <taxon>Gammaproteobacteria</taxon>
        <taxon>Alteromonadales</taxon>
        <taxon>Pseudoalteromonadaceae</taxon>
        <taxon>Pseudoalteromonas</taxon>
    </lineage>
</organism>
<sequence>MANFETHFKASVVTSAAVCSVMLAASLTAPTEALLLFVIGSLAGLLPDLDADKSRSLNSLFSLFALCIGICLPIIIKFSSLSAIWVCALAVYLAFMYILKPLFESFTIHRGASHSLLCVVMVALLSVNLALLAGKAMNTALLLSVSVSVGMLTHLILDECYSVDMNNNKIKASFGSALKPIAINSPIASLLQLAVIVVCIYALKDHYHALENTVTGWQLQLTKLPLLPESDVLQRWL</sequence>
<evidence type="ECO:0000313" key="4">
    <source>
        <dbReference type="Proteomes" id="UP001152467"/>
    </source>
</evidence>
<dbReference type="AlphaFoldDB" id="A0A9W4QYK3"/>
<evidence type="ECO:0000313" key="3">
    <source>
        <dbReference type="EMBL" id="CAH9068305.1"/>
    </source>
</evidence>
<dbReference type="Proteomes" id="UP001152485">
    <property type="component" value="Unassembled WGS sequence"/>
</dbReference>
<comment type="caution">
    <text evidence="2">The sequence shown here is derived from an EMBL/GenBank/DDBJ whole genome shotgun (WGS) entry which is preliminary data.</text>
</comment>
<evidence type="ECO:0008006" key="6">
    <source>
        <dbReference type="Google" id="ProtNLM"/>
    </source>
</evidence>
<keyword evidence="1" id="KW-0472">Membrane</keyword>
<name>A0A9W4QYK3_9GAMM</name>
<dbReference type="EMBL" id="CAMAPD010000035">
    <property type="protein sequence ID" value="CAH9068305.1"/>
    <property type="molecule type" value="Genomic_DNA"/>
</dbReference>
<feature type="transmembrane region" description="Helical" evidence="1">
    <location>
        <begin position="12"/>
        <end position="45"/>
    </location>
</feature>
<feature type="transmembrane region" description="Helical" evidence="1">
    <location>
        <begin position="57"/>
        <end position="76"/>
    </location>
</feature>